<dbReference type="Proteomes" id="UP001148018">
    <property type="component" value="Unassembled WGS sequence"/>
</dbReference>
<dbReference type="AlphaFoldDB" id="A0A9Q0ECG6"/>
<proteinExistence type="predicted"/>
<organism evidence="2 3">
    <name type="scientific">Muraenolepis orangiensis</name>
    <name type="common">Patagonian moray cod</name>
    <dbReference type="NCBI Taxonomy" id="630683"/>
    <lineage>
        <taxon>Eukaryota</taxon>
        <taxon>Metazoa</taxon>
        <taxon>Chordata</taxon>
        <taxon>Craniata</taxon>
        <taxon>Vertebrata</taxon>
        <taxon>Euteleostomi</taxon>
        <taxon>Actinopterygii</taxon>
        <taxon>Neopterygii</taxon>
        <taxon>Teleostei</taxon>
        <taxon>Neoteleostei</taxon>
        <taxon>Acanthomorphata</taxon>
        <taxon>Zeiogadaria</taxon>
        <taxon>Gadariae</taxon>
        <taxon>Gadiformes</taxon>
        <taxon>Muraenolepidoidei</taxon>
        <taxon>Muraenolepididae</taxon>
        <taxon>Muraenolepis</taxon>
    </lineage>
</organism>
<accession>A0A9Q0ECG6</accession>
<sequence length="58" mass="6852">ERKLNAFPNMQVCGDRETQYMVPLSHQMDFYVPEMREEVKTEPREDDSEEDRGTDITG</sequence>
<name>A0A9Q0ECG6_9TELE</name>
<evidence type="ECO:0000313" key="3">
    <source>
        <dbReference type="Proteomes" id="UP001148018"/>
    </source>
</evidence>
<feature type="region of interest" description="Disordered" evidence="1">
    <location>
        <begin position="36"/>
        <end position="58"/>
    </location>
</feature>
<reference evidence="2" key="1">
    <citation type="submission" date="2022-07" db="EMBL/GenBank/DDBJ databases">
        <title>Chromosome-level genome of Muraenolepis orangiensis.</title>
        <authorList>
            <person name="Kim J."/>
        </authorList>
    </citation>
    <scope>NUCLEOTIDE SEQUENCE</scope>
    <source>
        <strain evidence="2">KU_S4_2022</strain>
        <tissue evidence="2">Muscle</tissue>
    </source>
</reference>
<evidence type="ECO:0000256" key="1">
    <source>
        <dbReference type="SAM" id="MobiDB-lite"/>
    </source>
</evidence>
<evidence type="ECO:0000313" key="2">
    <source>
        <dbReference type="EMBL" id="KAJ3603048.1"/>
    </source>
</evidence>
<protein>
    <submittedName>
        <fullName evidence="2">Uncharacterized protein</fullName>
    </submittedName>
</protein>
<comment type="caution">
    <text evidence="2">The sequence shown here is derived from an EMBL/GenBank/DDBJ whole genome shotgun (WGS) entry which is preliminary data.</text>
</comment>
<keyword evidence="3" id="KW-1185">Reference proteome</keyword>
<dbReference type="EMBL" id="JANIIK010000046">
    <property type="protein sequence ID" value="KAJ3603048.1"/>
    <property type="molecule type" value="Genomic_DNA"/>
</dbReference>
<dbReference type="OrthoDB" id="2140079at2759"/>
<feature type="non-terminal residue" evidence="2">
    <location>
        <position position="1"/>
    </location>
</feature>
<gene>
    <name evidence="2" type="ORF">NHX12_030792</name>
</gene>